<dbReference type="InterPro" id="IPR056447">
    <property type="entry name" value="REV3_N"/>
</dbReference>
<dbReference type="Pfam" id="PF03104">
    <property type="entry name" value="DNA_pol_B_exo1"/>
    <property type="match status" value="1"/>
</dbReference>
<dbReference type="Pfam" id="PF14260">
    <property type="entry name" value="zf-C4pol"/>
    <property type="match status" value="1"/>
</dbReference>
<protein>
    <recommendedName>
        <fullName evidence="13">DNA polymerase</fullName>
        <ecNumber evidence="13">2.7.7.7</ecNumber>
    </recommendedName>
</protein>
<feature type="region of interest" description="Disordered" evidence="14">
    <location>
        <begin position="186"/>
        <end position="206"/>
    </location>
</feature>
<dbReference type="InterPro" id="IPR012337">
    <property type="entry name" value="RNaseH-like_sf"/>
</dbReference>
<dbReference type="InterPro" id="IPR006172">
    <property type="entry name" value="DNA-dir_DNA_pol_B"/>
</dbReference>
<keyword evidence="13" id="KW-0863">Zinc-finger</keyword>
<evidence type="ECO:0000256" key="14">
    <source>
        <dbReference type="SAM" id="MobiDB-lite"/>
    </source>
</evidence>
<dbReference type="Pfam" id="PF24065">
    <property type="entry name" value="REV3_N"/>
    <property type="match status" value="1"/>
</dbReference>
<keyword evidence="9 13" id="KW-0408">Iron</keyword>
<keyword evidence="21" id="KW-1185">Reference proteome</keyword>
<feature type="domain" description="DNA-directed DNA polymerase family B multifunctional" evidence="15">
    <location>
        <begin position="1088"/>
        <end position="1534"/>
    </location>
</feature>
<evidence type="ECO:0000256" key="5">
    <source>
        <dbReference type="ARBA" id="ARBA00022723"/>
    </source>
</evidence>
<dbReference type="PANTHER" id="PTHR45812:SF1">
    <property type="entry name" value="DNA POLYMERASE ZETA CATALYTIC SUBUNIT"/>
    <property type="match status" value="1"/>
</dbReference>
<keyword evidence="11" id="KW-0234">DNA repair</keyword>
<evidence type="ECO:0000256" key="13">
    <source>
        <dbReference type="RuleBase" id="RU000442"/>
    </source>
</evidence>
<dbReference type="PRINTS" id="PR00106">
    <property type="entry name" value="DNAPOLB"/>
</dbReference>
<keyword evidence="8 13" id="KW-0239">DNA-directed DNA polymerase</keyword>
<dbReference type="CDD" id="cd05534">
    <property type="entry name" value="POLBc_zeta"/>
    <property type="match status" value="1"/>
</dbReference>
<dbReference type="InterPro" id="IPR036397">
    <property type="entry name" value="RNaseH_sf"/>
</dbReference>
<evidence type="ECO:0000259" key="18">
    <source>
        <dbReference type="Pfam" id="PF24055"/>
    </source>
</evidence>
<feature type="region of interest" description="Disordered" evidence="14">
    <location>
        <begin position="816"/>
        <end position="835"/>
    </location>
</feature>
<dbReference type="Pfam" id="PF24055">
    <property type="entry name" value="POL3_N"/>
    <property type="match status" value="1"/>
</dbReference>
<feature type="region of interest" description="Disordered" evidence="14">
    <location>
        <begin position="483"/>
        <end position="545"/>
    </location>
</feature>
<dbReference type="EMBL" id="OZ037944">
    <property type="protein sequence ID" value="CAL1695849.1"/>
    <property type="molecule type" value="Genomic_DNA"/>
</dbReference>
<sequence length="1711" mass="193223">MNTQSPTIRVRINQIDSTVSKAGPLDDPVLARAPILRIYGKSSLGKKVCLHVHQVYPYFFIEYIGKTDPDSVNQYIARLIHSLNHAIALSLKRNPSSPNSKFIRAIILVKGVHFYGFHSSYSPFLKILVADPAYSQRAVTILQSGSVMKTRFRIYESHLSYILQFLCDFGLYGCGWIDLAETWQRGQDEDDDDTDNSPDSAATAFKPSPYFRESRMPLELDVVAHQILNRHNMSSRNLHHELKIPGPPMPSEPLVLSVRELWEDERQRRMAKGLQPTPVLPKDRSAQSRQPDIHWVAEARWWEEIRKRIERERDQALPPSGGGEWERWVMTTFESVEVLWEGPWRIWKPAIQKDAAVIVVSKTDTEEAQENPYSLSASSISERRENGGEGGDVELEVDEVVLSSQGMGHLEMEDIQWDRAEGGQQEREDTIPEDDTAENEDQVDELVQPVSPTKSELRTPTRASTVQKTNAFQRAWAKLVGAPQPRFPSVTSDISPARSRASTAAPTTPPRVQPPIELPQNGPVYDASPDNPFLDRTPRAKVASGLSPNIKAQVLYEQLEASTKRHRHPDAAGQVQEDDTTSDSTTDSDSNLAVNNTNGTQRLSYRHEQTEVDFYSPTNVSFERDTSDNNSAKDVEERPTKRIKLTVGDDDLNPFAPEPEHLLINATVPRYERPVEHVAETYTSLSESLKSMSNCYEYAIKPPSTSYIASSFDDFGLPSKIYRHPYYSVESDAPEHPREYAGLVYNLQGGEGIATLEEWVPSADQETTDIVPRQTQLGGPEANIWGWEYASVPPSVKEVRRWLGAEGAALSIKAKPKVHSQIEGPTQANPYGMNPTIAPQKSTSMREKGNMEIFALEVFAPSRDGKLPDPGKDEVAAVFWSFYDSDSQLNDSFSCESGVVVVDKPQIASRKLRDWSLDVVGSELDLLNRVVDVVQELDPDIVVGWDVQAASWGYLNARAKMYEFELDEHLSRAPSRTSSGRIDRWGMRTTSTFKVVGRHVLNLWRIIRAEQNFTTYSFEHTVFQFLRRRTPRYSSLTLTSWYHSHVPEHVSRLLRYFAQRTSMVLEIIDIAQIVTKTAEFARVYGVDFFSVLSRGSQFKVEAFMFRIAKPESFVLLSPSREDVGKQNAAECMPLIMEPLSAFYNSPVLVLDFESLYPSVMIAYNYCYSTCLGRVVDFKGQNKFGVTELRQPPGLLDTLKDHINVAPNGHIYVKPEVRKGLLGRMLTELLDTRVMVKQAMKGVKDDKALGRILNARQLGLKFIANVTYGYTSATFSGRMPAVEIADSIVQSGRETLEKAIRTIDSTKKWGAKVVYGDTDSVFVYLRGKTKEQAFRIGQDMVDTITAMNPAPVKLKFEKVYLPCVLLAKKRYVGFKFENPDDVEPVFDAKGIETVRRDGVPAQQKMVETCLKILFRTQDLSRVKDYCCNSWARMLENRVSVQDFVFSKEVKMGTYSDKVPPPPGVAVAARRMVEDPGYEPQYGERVPYVIIRGKPLQRLVDRAVSPEEVLNDSHKYIDASYYISRVLVPPLERILNLVGADVRSWYDEMPKILRADQPDALLLSPRKPLNYVDMANRLSIDEHFLSSRCLTCDEPTPYGVCLNCRRQEQSTITGLLGRIKKTEIKLKNIQAICSSCQSTPMAEPIQCESLDCPWLFERKKIEHKTEALSAIEDYVEEVQEGVYPASDSDSQESIILQEGDEGEYSSTIHYISD</sequence>
<dbReference type="InterPro" id="IPR056435">
    <property type="entry name" value="DPOD/Z_N"/>
</dbReference>
<dbReference type="InterPro" id="IPR043502">
    <property type="entry name" value="DNA/RNA_pol_sf"/>
</dbReference>
<keyword evidence="13" id="KW-0235">DNA replication</keyword>
<comment type="cofactor">
    <cofactor evidence="1 13">
        <name>[4Fe-4S] cluster</name>
        <dbReference type="ChEBI" id="CHEBI:49883"/>
    </cofactor>
</comment>
<evidence type="ECO:0000313" key="20">
    <source>
        <dbReference type="EMBL" id="CAL1695849.1"/>
    </source>
</evidence>
<dbReference type="Gene3D" id="1.10.132.60">
    <property type="entry name" value="DNA polymerase family B, C-terminal domain"/>
    <property type="match status" value="1"/>
</dbReference>
<keyword evidence="3 13" id="KW-0808">Transferase</keyword>
<dbReference type="InterPro" id="IPR025687">
    <property type="entry name" value="Znf-C4pol"/>
</dbReference>
<dbReference type="InterPro" id="IPR042087">
    <property type="entry name" value="DNA_pol_B_thumb"/>
</dbReference>
<feature type="compositionally biased region" description="Polar residues" evidence="14">
    <location>
        <begin position="371"/>
        <end position="380"/>
    </location>
</feature>
<dbReference type="InterPro" id="IPR030559">
    <property type="entry name" value="PolZ_Rev3"/>
</dbReference>
<feature type="region of interest" description="Disordered" evidence="14">
    <location>
        <begin position="364"/>
        <end position="391"/>
    </location>
</feature>
<dbReference type="EC" id="2.7.7.7" evidence="13"/>
<evidence type="ECO:0000259" key="16">
    <source>
        <dbReference type="Pfam" id="PF03104"/>
    </source>
</evidence>
<evidence type="ECO:0000256" key="8">
    <source>
        <dbReference type="ARBA" id="ARBA00022932"/>
    </source>
</evidence>
<dbReference type="Gene3D" id="3.30.420.10">
    <property type="entry name" value="Ribonuclease H-like superfamily/Ribonuclease H"/>
    <property type="match status" value="1"/>
</dbReference>
<dbReference type="InterPro" id="IPR023211">
    <property type="entry name" value="DNA_pol_palm_dom_sf"/>
</dbReference>
<dbReference type="SMART" id="SM00486">
    <property type="entry name" value="POLBc"/>
    <property type="match status" value="1"/>
</dbReference>
<keyword evidence="6" id="KW-0227">DNA damage</keyword>
<evidence type="ECO:0000256" key="12">
    <source>
        <dbReference type="ARBA" id="ARBA00049244"/>
    </source>
</evidence>
<evidence type="ECO:0000256" key="3">
    <source>
        <dbReference type="ARBA" id="ARBA00022679"/>
    </source>
</evidence>
<dbReference type="SUPFAM" id="SSF53098">
    <property type="entry name" value="Ribonuclease H-like"/>
    <property type="match status" value="1"/>
</dbReference>
<dbReference type="PROSITE" id="PS00116">
    <property type="entry name" value="DNA_POLYMERASE_B"/>
    <property type="match status" value="1"/>
</dbReference>
<evidence type="ECO:0000313" key="21">
    <source>
        <dbReference type="Proteomes" id="UP001497453"/>
    </source>
</evidence>
<feature type="compositionally biased region" description="Basic and acidic residues" evidence="14">
    <location>
        <begin position="622"/>
        <end position="638"/>
    </location>
</feature>
<feature type="compositionally biased region" description="Basic and acidic residues" evidence="14">
    <location>
        <begin position="420"/>
        <end position="430"/>
    </location>
</feature>
<dbReference type="CDD" id="cd05778">
    <property type="entry name" value="DNA_polB_zeta_exo"/>
    <property type="match status" value="1"/>
</dbReference>
<comment type="subcellular location">
    <subcellularLocation>
        <location evidence="13">Nucleus</location>
    </subcellularLocation>
</comment>
<dbReference type="Gene3D" id="3.30.342.10">
    <property type="entry name" value="DNA Polymerase, chain B, domain 1"/>
    <property type="match status" value="1"/>
</dbReference>
<feature type="domain" description="DNA polymerase zeta catalytic subunit N-terminal" evidence="19">
    <location>
        <begin position="8"/>
        <end position="53"/>
    </location>
</feature>
<evidence type="ECO:0000256" key="4">
    <source>
        <dbReference type="ARBA" id="ARBA00022695"/>
    </source>
</evidence>
<dbReference type="InterPro" id="IPR006133">
    <property type="entry name" value="DNA-dir_DNA_pol_B_exonuc"/>
</dbReference>
<evidence type="ECO:0000256" key="7">
    <source>
        <dbReference type="ARBA" id="ARBA00022833"/>
    </source>
</evidence>
<evidence type="ECO:0000259" key="17">
    <source>
        <dbReference type="Pfam" id="PF14260"/>
    </source>
</evidence>
<dbReference type="Proteomes" id="UP001497453">
    <property type="component" value="Chromosome 1"/>
</dbReference>
<keyword evidence="10 13" id="KW-0411">Iron-sulfur</keyword>
<evidence type="ECO:0000256" key="1">
    <source>
        <dbReference type="ARBA" id="ARBA00001966"/>
    </source>
</evidence>
<proteinExistence type="inferred from homology"/>
<keyword evidence="7 13" id="KW-0862">Zinc</keyword>
<dbReference type="InterPro" id="IPR017964">
    <property type="entry name" value="DNA-dir_DNA_pol_B_CS"/>
</dbReference>
<keyword evidence="13" id="KW-0004">4Fe-4S</keyword>
<evidence type="ECO:0000256" key="2">
    <source>
        <dbReference type="ARBA" id="ARBA00005755"/>
    </source>
</evidence>
<feature type="compositionally biased region" description="Pro residues" evidence="14">
    <location>
        <begin position="507"/>
        <end position="517"/>
    </location>
</feature>
<feature type="region of interest" description="Disordered" evidence="14">
    <location>
        <begin position="561"/>
        <end position="638"/>
    </location>
</feature>
<dbReference type="PANTHER" id="PTHR45812">
    <property type="entry name" value="DNA POLYMERASE ZETA CATALYTIC SUBUNIT"/>
    <property type="match status" value="1"/>
</dbReference>
<reference evidence="21" key="1">
    <citation type="submission" date="2024-04" db="EMBL/GenBank/DDBJ databases">
        <authorList>
            <person name="Shaw F."/>
            <person name="Minotto A."/>
        </authorList>
    </citation>
    <scope>NUCLEOTIDE SEQUENCE [LARGE SCALE GENOMIC DNA]</scope>
</reference>
<keyword evidence="13" id="KW-0539">Nucleus</keyword>
<comment type="similarity">
    <text evidence="2 13">Belongs to the DNA polymerase type-B family.</text>
</comment>
<organism evidence="20 21">
    <name type="scientific">Somion occarium</name>
    <dbReference type="NCBI Taxonomy" id="3059160"/>
    <lineage>
        <taxon>Eukaryota</taxon>
        <taxon>Fungi</taxon>
        <taxon>Dikarya</taxon>
        <taxon>Basidiomycota</taxon>
        <taxon>Agaricomycotina</taxon>
        <taxon>Agaricomycetes</taxon>
        <taxon>Polyporales</taxon>
        <taxon>Cerrenaceae</taxon>
        <taxon>Somion</taxon>
    </lineage>
</organism>
<evidence type="ECO:0000259" key="15">
    <source>
        <dbReference type="Pfam" id="PF00136"/>
    </source>
</evidence>
<feature type="compositionally biased region" description="Polar residues" evidence="14">
    <location>
        <begin position="591"/>
        <end position="603"/>
    </location>
</feature>
<evidence type="ECO:0000259" key="19">
    <source>
        <dbReference type="Pfam" id="PF24065"/>
    </source>
</evidence>
<evidence type="ECO:0000256" key="10">
    <source>
        <dbReference type="ARBA" id="ARBA00023014"/>
    </source>
</evidence>
<feature type="compositionally biased region" description="Low complexity" evidence="14">
    <location>
        <begin position="495"/>
        <end position="506"/>
    </location>
</feature>
<feature type="domain" description="DNA-directed DNA polymerase family B exonuclease" evidence="16">
    <location>
        <begin position="849"/>
        <end position="1017"/>
    </location>
</feature>
<feature type="region of interest" description="Disordered" evidence="14">
    <location>
        <begin position="420"/>
        <end position="442"/>
    </location>
</feature>
<keyword evidence="13" id="KW-0238">DNA-binding</keyword>
<evidence type="ECO:0000256" key="6">
    <source>
        <dbReference type="ARBA" id="ARBA00022763"/>
    </source>
</evidence>
<evidence type="ECO:0000256" key="11">
    <source>
        <dbReference type="ARBA" id="ARBA00023204"/>
    </source>
</evidence>
<dbReference type="InterPro" id="IPR006134">
    <property type="entry name" value="DNA-dir_DNA_pol_B_multi_dom"/>
</dbReference>
<feature type="domain" description="C4-type zinc-finger of DNA polymerase delta" evidence="17">
    <location>
        <begin position="1587"/>
        <end position="1656"/>
    </location>
</feature>
<evidence type="ECO:0000256" key="9">
    <source>
        <dbReference type="ARBA" id="ARBA00023004"/>
    </source>
</evidence>
<feature type="domain" description="DNA polymerase delta/zeta catalytic subunit N-terminal" evidence="18">
    <location>
        <begin position="54"/>
        <end position="134"/>
    </location>
</feature>
<feature type="compositionally biased region" description="Acidic residues" evidence="14">
    <location>
        <begin position="431"/>
        <end position="442"/>
    </location>
</feature>
<dbReference type="Pfam" id="PF00136">
    <property type="entry name" value="DNA_pol_B"/>
    <property type="match status" value="1"/>
</dbReference>
<dbReference type="Gene3D" id="1.10.287.690">
    <property type="entry name" value="Helix hairpin bin"/>
    <property type="match status" value="1"/>
</dbReference>
<gene>
    <name evidence="20" type="ORF">GFSPODELE1_LOCUS916</name>
</gene>
<accession>A0ABP1CMI0</accession>
<dbReference type="SUPFAM" id="SSF56672">
    <property type="entry name" value="DNA/RNA polymerases"/>
    <property type="match status" value="1"/>
</dbReference>
<keyword evidence="4 13" id="KW-0548">Nucleotidyltransferase</keyword>
<dbReference type="Gene3D" id="3.90.1600.10">
    <property type="entry name" value="Palm domain of DNA polymerase"/>
    <property type="match status" value="1"/>
</dbReference>
<name>A0ABP1CMI0_9APHY</name>
<keyword evidence="5 13" id="KW-0479">Metal-binding</keyword>
<comment type="catalytic activity">
    <reaction evidence="12 13">
        <text>DNA(n) + a 2'-deoxyribonucleoside 5'-triphosphate = DNA(n+1) + diphosphate</text>
        <dbReference type="Rhea" id="RHEA:22508"/>
        <dbReference type="Rhea" id="RHEA-COMP:17339"/>
        <dbReference type="Rhea" id="RHEA-COMP:17340"/>
        <dbReference type="ChEBI" id="CHEBI:33019"/>
        <dbReference type="ChEBI" id="CHEBI:61560"/>
        <dbReference type="ChEBI" id="CHEBI:173112"/>
        <dbReference type="EC" id="2.7.7.7"/>
    </reaction>
</comment>